<comment type="catalytic activity">
    <reaction evidence="3 4">
        <text>[thioredoxin]-disulfide + L-methionine + H2O = L-methionine (S)-S-oxide + [thioredoxin]-dithiol</text>
        <dbReference type="Rhea" id="RHEA:19993"/>
        <dbReference type="Rhea" id="RHEA-COMP:10698"/>
        <dbReference type="Rhea" id="RHEA-COMP:10700"/>
        <dbReference type="ChEBI" id="CHEBI:15377"/>
        <dbReference type="ChEBI" id="CHEBI:29950"/>
        <dbReference type="ChEBI" id="CHEBI:50058"/>
        <dbReference type="ChEBI" id="CHEBI:57844"/>
        <dbReference type="ChEBI" id="CHEBI:58772"/>
        <dbReference type="EC" id="1.8.4.11"/>
    </reaction>
</comment>
<name>A0A1H4BGT1_9BACT</name>
<feature type="active site" evidence="4">
    <location>
        <position position="62"/>
    </location>
</feature>
<dbReference type="InterPro" id="IPR002569">
    <property type="entry name" value="Met_Sox_Rdtase_MsrA_dom"/>
</dbReference>
<reference evidence="6 7" key="1">
    <citation type="submission" date="2016-10" db="EMBL/GenBank/DDBJ databases">
        <authorList>
            <person name="de Groot N.N."/>
        </authorList>
    </citation>
    <scope>NUCLEOTIDE SEQUENCE [LARGE SCALE GENOMIC DNA]</scope>
    <source>
        <strain evidence="6 7">Vu-144</strain>
    </source>
</reference>
<dbReference type="InterPro" id="IPR036509">
    <property type="entry name" value="Met_Sox_Rdtase_MsrA_sf"/>
</dbReference>
<dbReference type="NCBIfam" id="TIGR00401">
    <property type="entry name" value="msrA"/>
    <property type="match status" value="1"/>
</dbReference>
<dbReference type="HAMAP" id="MF_01401">
    <property type="entry name" value="MsrA"/>
    <property type="match status" value="1"/>
</dbReference>
<evidence type="ECO:0000313" key="7">
    <source>
        <dbReference type="Proteomes" id="UP000199041"/>
    </source>
</evidence>
<dbReference type="RefSeq" id="WP_244518956.1">
    <property type="nucleotide sequence ID" value="NZ_FNQY01000021.1"/>
</dbReference>
<comment type="catalytic activity">
    <reaction evidence="2 4">
        <text>L-methionyl-[protein] + [thioredoxin]-disulfide + H2O = L-methionyl-(S)-S-oxide-[protein] + [thioredoxin]-dithiol</text>
        <dbReference type="Rhea" id="RHEA:14217"/>
        <dbReference type="Rhea" id="RHEA-COMP:10698"/>
        <dbReference type="Rhea" id="RHEA-COMP:10700"/>
        <dbReference type="Rhea" id="RHEA-COMP:12313"/>
        <dbReference type="Rhea" id="RHEA-COMP:12315"/>
        <dbReference type="ChEBI" id="CHEBI:15377"/>
        <dbReference type="ChEBI" id="CHEBI:16044"/>
        <dbReference type="ChEBI" id="CHEBI:29950"/>
        <dbReference type="ChEBI" id="CHEBI:44120"/>
        <dbReference type="ChEBI" id="CHEBI:50058"/>
        <dbReference type="EC" id="1.8.4.11"/>
    </reaction>
</comment>
<feature type="domain" description="Peptide methionine sulphoxide reductase MsrA" evidence="5">
    <location>
        <begin position="55"/>
        <end position="208"/>
    </location>
</feature>
<dbReference type="Proteomes" id="UP000199041">
    <property type="component" value="Unassembled WGS sequence"/>
</dbReference>
<dbReference type="PANTHER" id="PTHR43774:SF1">
    <property type="entry name" value="PEPTIDE METHIONINE SULFOXIDE REDUCTASE MSRA 2"/>
    <property type="match status" value="1"/>
</dbReference>
<dbReference type="Gene3D" id="3.30.1060.10">
    <property type="entry name" value="Peptide methionine sulphoxide reductase MsrA"/>
    <property type="match status" value="1"/>
</dbReference>
<dbReference type="Pfam" id="PF01625">
    <property type="entry name" value="PMSR"/>
    <property type="match status" value="1"/>
</dbReference>
<dbReference type="GO" id="GO:0008113">
    <property type="term" value="F:peptide-methionine (S)-S-oxide reductase activity"/>
    <property type="evidence" value="ECO:0007669"/>
    <property type="project" value="UniProtKB-UniRule"/>
</dbReference>
<evidence type="ECO:0000256" key="4">
    <source>
        <dbReference type="HAMAP-Rule" id="MF_01401"/>
    </source>
</evidence>
<evidence type="ECO:0000313" key="6">
    <source>
        <dbReference type="EMBL" id="SEA47218.1"/>
    </source>
</evidence>
<comment type="function">
    <text evidence="4">Has an important function as a repair enzyme for proteins that have been inactivated by oxidation. Catalyzes the reversible oxidation-reduction of methionine sulfoxide in proteins to methionine.</text>
</comment>
<evidence type="ECO:0000256" key="2">
    <source>
        <dbReference type="ARBA" id="ARBA00047806"/>
    </source>
</evidence>
<dbReference type="STRING" id="551991.SAMN05192529_12125"/>
<accession>A0A1H4BGT1</accession>
<evidence type="ECO:0000259" key="5">
    <source>
        <dbReference type="Pfam" id="PF01625"/>
    </source>
</evidence>
<evidence type="ECO:0000256" key="3">
    <source>
        <dbReference type="ARBA" id="ARBA00048782"/>
    </source>
</evidence>
<dbReference type="SUPFAM" id="SSF55068">
    <property type="entry name" value="Peptide methionine sulfoxide reductase"/>
    <property type="match status" value="1"/>
</dbReference>
<keyword evidence="1 4" id="KW-0560">Oxidoreductase</keyword>
<gene>
    <name evidence="4" type="primary">msrA</name>
    <name evidence="6" type="ORF">SAMN05192529_12125</name>
</gene>
<sequence length="227" mass="25311">MNKIQHSKKGFSSLSVLLVIILTGLTIAVRASADIIHKNNIIKEEEMFIGGRWDTATFAAGCFWCVEAQFSQLKGVKAVISGFTGGKVANPSYKEVCTGLTGHAEACNIIYDPSVISFKQLLAAFFVAHDPTSLDRQGADVGTQYRSAIFYHNPSQKQLAEAVIRALNQQKVYDSPIVTEVTPYSVFYKAADYHQDYYNQNKGVPYCQLVIKPKLDKFRKVFKSRLK</sequence>
<proteinExistence type="inferred from homology"/>
<protein>
    <recommendedName>
        <fullName evidence="4">Peptide methionine sulfoxide reductase MsrA</fullName>
        <shortName evidence="4">Protein-methionine-S-oxide reductase</shortName>
        <ecNumber evidence="4">1.8.4.11</ecNumber>
    </recommendedName>
    <alternativeName>
        <fullName evidence="4">Peptide-methionine (S)-S-oxide reductase</fullName>
        <shortName evidence="4">Peptide Met(O) reductase</shortName>
    </alternativeName>
</protein>
<evidence type="ECO:0000256" key="1">
    <source>
        <dbReference type="ARBA" id="ARBA00023002"/>
    </source>
</evidence>
<dbReference type="PANTHER" id="PTHR43774">
    <property type="entry name" value="PEPTIDE METHIONINE SULFOXIDE REDUCTASE"/>
    <property type="match status" value="1"/>
</dbReference>
<organism evidence="6 7">
    <name type="scientific">Arachidicoccus rhizosphaerae</name>
    <dbReference type="NCBI Taxonomy" id="551991"/>
    <lineage>
        <taxon>Bacteria</taxon>
        <taxon>Pseudomonadati</taxon>
        <taxon>Bacteroidota</taxon>
        <taxon>Chitinophagia</taxon>
        <taxon>Chitinophagales</taxon>
        <taxon>Chitinophagaceae</taxon>
        <taxon>Arachidicoccus</taxon>
    </lineage>
</organism>
<dbReference type="GO" id="GO:0033744">
    <property type="term" value="F:L-methionine:thioredoxin-disulfide S-oxidoreductase activity"/>
    <property type="evidence" value="ECO:0007669"/>
    <property type="project" value="RHEA"/>
</dbReference>
<keyword evidence="7" id="KW-1185">Reference proteome</keyword>
<dbReference type="EMBL" id="FNQY01000021">
    <property type="protein sequence ID" value="SEA47218.1"/>
    <property type="molecule type" value="Genomic_DNA"/>
</dbReference>
<dbReference type="AlphaFoldDB" id="A0A1H4BGT1"/>
<dbReference type="EC" id="1.8.4.11" evidence="4"/>
<comment type="similarity">
    <text evidence="4">Belongs to the MsrA Met sulfoxide reductase family.</text>
</comment>